<feature type="chain" id="PRO_5046990265" description="Outer membrane protein beta-barrel domain-containing protein" evidence="1">
    <location>
        <begin position="20"/>
        <end position="194"/>
    </location>
</feature>
<comment type="caution">
    <text evidence="2">The sequence shown here is derived from an EMBL/GenBank/DDBJ whole genome shotgun (WGS) entry which is preliminary data.</text>
</comment>
<organism evidence="2 3">
    <name type="scientific">Rufibacter roseus</name>
    <dbReference type="NCBI Taxonomy" id="1567108"/>
    <lineage>
        <taxon>Bacteria</taxon>
        <taxon>Pseudomonadati</taxon>
        <taxon>Bacteroidota</taxon>
        <taxon>Cytophagia</taxon>
        <taxon>Cytophagales</taxon>
        <taxon>Hymenobacteraceae</taxon>
        <taxon>Rufibacter</taxon>
    </lineage>
</organism>
<accession>A0ABW2DP88</accession>
<reference evidence="3" key="1">
    <citation type="journal article" date="2019" name="Int. J. Syst. Evol. Microbiol.">
        <title>The Global Catalogue of Microorganisms (GCM) 10K type strain sequencing project: providing services to taxonomists for standard genome sequencing and annotation.</title>
        <authorList>
            <consortium name="The Broad Institute Genomics Platform"/>
            <consortium name="The Broad Institute Genome Sequencing Center for Infectious Disease"/>
            <person name="Wu L."/>
            <person name="Ma J."/>
        </authorList>
    </citation>
    <scope>NUCLEOTIDE SEQUENCE [LARGE SCALE GENOMIC DNA]</scope>
    <source>
        <strain evidence="3">CGMCC 4.7393</strain>
    </source>
</reference>
<name>A0ABW2DP88_9BACT</name>
<gene>
    <name evidence="2" type="ORF">ACFQHR_14745</name>
</gene>
<feature type="signal peptide" evidence="1">
    <location>
        <begin position="1"/>
        <end position="19"/>
    </location>
</feature>
<dbReference type="EMBL" id="JBHSYQ010000008">
    <property type="protein sequence ID" value="MFC6998893.1"/>
    <property type="molecule type" value="Genomic_DNA"/>
</dbReference>
<evidence type="ECO:0008006" key="4">
    <source>
        <dbReference type="Google" id="ProtNLM"/>
    </source>
</evidence>
<dbReference type="Proteomes" id="UP001596405">
    <property type="component" value="Unassembled WGS sequence"/>
</dbReference>
<dbReference type="RefSeq" id="WP_066625095.1">
    <property type="nucleotide sequence ID" value="NZ_JBHSYQ010000008.1"/>
</dbReference>
<proteinExistence type="predicted"/>
<evidence type="ECO:0000313" key="3">
    <source>
        <dbReference type="Proteomes" id="UP001596405"/>
    </source>
</evidence>
<keyword evidence="1" id="KW-0732">Signal</keyword>
<sequence>MKKQLTLWCLLLTICSAQAQETSSTPASAPGNNTSKFTGMVEIGFLYQDLKTNAYNDISTSPTFSIFGGYQLHRLLSVGTTVGADFYSNMLITPISLGLRGTLLNTRVSPFYSLDAGYGSATFSSEVERTENKGGWMVNPALGLSVKTGNNTAYVFSLGYKMQKASSKITWWNSGFRQDEYTFKRLSVRMGFVF</sequence>
<protein>
    <recommendedName>
        <fullName evidence="4">Outer membrane protein beta-barrel domain-containing protein</fullName>
    </recommendedName>
</protein>
<evidence type="ECO:0000256" key="1">
    <source>
        <dbReference type="SAM" id="SignalP"/>
    </source>
</evidence>
<keyword evidence="3" id="KW-1185">Reference proteome</keyword>
<evidence type="ECO:0000313" key="2">
    <source>
        <dbReference type="EMBL" id="MFC6998893.1"/>
    </source>
</evidence>